<dbReference type="InterPro" id="IPR008264">
    <property type="entry name" value="Beta_glucanase"/>
</dbReference>
<reference evidence="9" key="1">
    <citation type="submission" date="2021-01" db="EMBL/GenBank/DDBJ databases">
        <title>Whole genome shotgun sequence of Rhizocola hellebori NBRC 109834.</title>
        <authorList>
            <person name="Komaki H."/>
            <person name="Tamura T."/>
        </authorList>
    </citation>
    <scope>NUCLEOTIDE SEQUENCE</scope>
    <source>
        <strain evidence="9">NBRC 109834</strain>
    </source>
</reference>
<evidence type="ECO:0000259" key="8">
    <source>
        <dbReference type="PROSITE" id="PS51762"/>
    </source>
</evidence>
<dbReference type="InterPro" id="IPR013320">
    <property type="entry name" value="ConA-like_dom_sf"/>
</dbReference>
<dbReference type="SUPFAM" id="SSF49899">
    <property type="entry name" value="Concanavalin A-like lectins/glucanases"/>
    <property type="match status" value="1"/>
</dbReference>
<feature type="signal peptide" evidence="7">
    <location>
        <begin position="1"/>
        <end position="27"/>
    </location>
</feature>
<dbReference type="SUPFAM" id="SSF50370">
    <property type="entry name" value="Ricin B-like lectins"/>
    <property type="match status" value="1"/>
</dbReference>
<dbReference type="InterPro" id="IPR000757">
    <property type="entry name" value="Beta-glucanase-like"/>
</dbReference>
<evidence type="ECO:0000313" key="10">
    <source>
        <dbReference type="Proteomes" id="UP000612899"/>
    </source>
</evidence>
<name>A0A8J3VEC1_9ACTN</name>
<comment type="caution">
    <text evidence="9">The sequence shown here is derived from an EMBL/GenBank/DDBJ whole genome shotgun (WGS) entry which is preliminary data.</text>
</comment>
<proteinExistence type="inferred from homology"/>
<dbReference type="PROSITE" id="PS50231">
    <property type="entry name" value="RICIN_B_LECTIN"/>
    <property type="match status" value="1"/>
</dbReference>
<dbReference type="PRINTS" id="PR00737">
    <property type="entry name" value="GLHYDRLASE16"/>
</dbReference>
<dbReference type="GO" id="GO:0042972">
    <property type="term" value="F:licheninase activity"/>
    <property type="evidence" value="ECO:0007669"/>
    <property type="project" value="UniProtKB-EC"/>
</dbReference>
<evidence type="ECO:0000256" key="5">
    <source>
        <dbReference type="ARBA" id="ARBA00023295"/>
    </source>
</evidence>
<evidence type="ECO:0000256" key="4">
    <source>
        <dbReference type="ARBA" id="ARBA00022801"/>
    </source>
</evidence>
<gene>
    <name evidence="9" type="ORF">Rhe02_12890</name>
</gene>
<evidence type="ECO:0000256" key="3">
    <source>
        <dbReference type="ARBA" id="ARBA00012690"/>
    </source>
</evidence>
<evidence type="ECO:0000256" key="6">
    <source>
        <dbReference type="PIRSR" id="PIRSR608264-1"/>
    </source>
</evidence>
<feature type="active site" description="Nucleophile" evidence="6">
    <location>
        <position position="154"/>
    </location>
</feature>
<evidence type="ECO:0000256" key="2">
    <source>
        <dbReference type="ARBA" id="ARBA00006865"/>
    </source>
</evidence>
<keyword evidence="7" id="KW-0732">Signal</keyword>
<dbReference type="SMART" id="SM00458">
    <property type="entry name" value="RICIN"/>
    <property type="match status" value="1"/>
</dbReference>
<keyword evidence="5" id="KW-0326">Glycosidase</keyword>
<dbReference type="Gene3D" id="2.80.10.50">
    <property type="match status" value="2"/>
</dbReference>
<keyword evidence="10" id="KW-1185">Reference proteome</keyword>
<dbReference type="AlphaFoldDB" id="A0A8J3VEC1"/>
<protein>
    <recommendedName>
        <fullName evidence="3">licheninase</fullName>
        <ecNumber evidence="3">3.2.1.73</ecNumber>
    </recommendedName>
</protein>
<dbReference type="Proteomes" id="UP000612899">
    <property type="component" value="Unassembled WGS sequence"/>
</dbReference>
<accession>A0A8J3VEC1</accession>
<dbReference type="RefSeq" id="WP_203907138.1">
    <property type="nucleotide sequence ID" value="NZ_BONY01000006.1"/>
</dbReference>
<organism evidence="9 10">
    <name type="scientific">Rhizocola hellebori</name>
    <dbReference type="NCBI Taxonomy" id="1392758"/>
    <lineage>
        <taxon>Bacteria</taxon>
        <taxon>Bacillati</taxon>
        <taxon>Actinomycetota</taxon>
        <taxon>Actinomycetes</taxon>
        <taxon>Micromonosporales</taxon>
        <taxon>Micromonosporaceae</taxon>
        <taxon>Rhizocola</taxon>
    </lineage>
</organism>
<comment type="catalytic activity">
    <reaction evidence="1">
        <text>Hydrolysis of (1-&gt;4)-beta-D-glucosidic linkages in beta-D-glucans containing (1-&gt;3)- and (1-&gt;4)-bonds.</text>
        <dbReference type="EC" id="3.2.1.73"/>
    </reaction>
</comment>
<sequence>MKIRSLLGVLVLAIPLAVTQAAAPAAAAIGGLTWSDEFNAGAGTPPNSGRWAYDVGGGGWGNQQLEYDTSSTNNVAHDGAGNLVITARRENAGLNCWYGPCQYTSARIKTQGKFTQRYGRFEARMRIPRGQGIWPAFWMLGDNIGSVGWPNSGEIDIMENIGREPNTVHGSLHGPGYSGGNPLTGQYGIGSPFANGFHTFAVDWGPTFVTWYVDGVAYQTKTSAQTNGNPWVFDHPFFIILNVAVGGTWPGSPDGSSTYPQTMAIDYLRVYAWTDGGGGGGRVGPIVGLANKCVDVSGSGTANGTAIQLWTCNGTGAQNWTIGTDGTIRALGKCMDITSGGTANGTKVQLWDCNGTGAQVWQYQANRTLRNPQSGRCLDATGNSSADGTRLQIWDCAGSANQQFNLPA</sequence>
<evidence type="ECO:0000256" key="1">
    <source>
        <dbReference type="ARBA" id="ARBA00000481"/>
    </source>
</evidence>
<dbReference type="InterPro" id="IPR050546">
    <property type="entry name" value="Glycosyl_Hydrlase_16"/>
</dbReference>
<dbReference type="Pfam" id="PF00652">
    <property type="entry name" value="Ricin_B_lectin"/>
    <property type="match status" value="1"/>
</dbReference>
<keyword evidence="4" id="KW-0378">Hydrolase</keyword>
<feature type="active site" description="Proton donor" evidence="6">
    <location>
        <position position="159"/>
    </location>
</feature>
<dbReference type="PROSITE" id="PS51762">
    <property type="entry name" value="GH16_2"/>
    <property type="match status" value="1"/>
</dbReference>
<feature type="domain" description="GH16" evidence="8">
    <location>
        <begin position="18"/>
        <end position="276"/>
    </location>
</feature>
<dbReference type="CDD" id="cd08023">
    <property type="entry name" value="GH16_laminarinase_like"/>
    <property type="match status" value="1"/>
</dbReference>
<dbReference type="InterPro" id="IPR035992">
    <property type="entry name" value="Ricin_B-like_lectins"/>
</dbReference>
<dbReference type="PANTHER" id="PTHR10963">
    <property type="entry name" value="GLYCOSYL HYDROLASE-RELATED"/>
    <property type="match status" value="1"/>
</dbReference>
<dbReference type="EC" id="3.2.1.73" evidence="3"/>
<dbReference type="EMBL" id="BONY01000006">
    <property type="protein sequence ID" value="GIH03222.1"/>
    <property type="molecule type" value="Genomic_DNA"/>
</dbReference>
<dbReference type="Pfam" id="PF00722">
    <property type="entry name" value="Glyco_hydro_16"/>
    <property type="match status" value="1"/>
</dbReference>
<dbReference type="PANTHER" id="PTHR10963:SF55">
    <property type="entry name" value="GLYCOSIDE HYDROLASE FAMILY 16 PROTEIN"/>
    <property type="match status" value="1"/>
</dbReference>
<feature type="chain" id="PRO_5035284359" description="licheninase" evidence="7">
    <location>
        <begin position="28"/>
        <end position="408"/>
    </location>
</feature>
<comment type="similarity">
    <text evidence="2">Belongs to the glycosyl hydrolase 16 family.</text>
</comment>
<evidence type="ECO:0000313" key="9">
    <source>
        <dbReference type="EMBL" id="GIH03222.1"/>
    </source>
</evidence>
<evidence type="ECO:0000256" key="7">
    <source>
        <dbReference type="SAM" id="SignalP"/>
    </source>
</evidence>
<dbReference type="InterPro" id="IPR000772">
    <property type="entry name" value="Ricin_B_lectin"/>
</dbReference>
<dbReference type="CDD" id="cd23451">
    <property type="entry name" value="beta-trefoil_Ricin_laminarinase"/>
    <property type="match status" value="1"/>
</dbReference>
<dbReference type="GO" id="GO:0005975">
    <property type="term" value="P:carbohydrate metabolic process"/>
    <property type="evidence" value="ECO:0007669"/>
    <property type="project" value="InterPro"/>
</dbReference>
<dbReference type="Gene3D" id="2.60.120.200">
    <property type="match status" value="1"/>
</dbReference>